<dbReference type="SMART" id="SM00530">
    <property type="entry name" value="HTH_XRE"/>
    <property type="match status" value="1"/>
</dbReference>
<dbReference type="Gene3D" id="2.10.109.10">
    <property type="entry name" value="Umud Fragment, subunit A"/>
    <property type="match status" value="1"/>
</dbReference>
<protein>
    <submittedName>
        <fullName evidence="5">COG2932 Predicted transcriptional regulator</fullName>
    </submittedName>
</protein>
<dbReference type="InterPro" id="IPR001387">
    <property type="entry name" value="Cro/C1-type_HTH"/>
</dbReference>
<evidence type="ECO:0000313" key="5">
    <source>
        <dbReference type="EMBL" id="CAB4214631.1"/>
    </source>
</evidence>
<evidence type="ECO:0000313" key="3">
    <source>
        <dbReference type="EMBL" id="CAB4184057.1"/>
    </source>
</evidence>
<organism evidence="5">
    <name type="scientific">uncultured Caudovirales phage</name>
    <dbReference type="NCBI Taxonomy" id="2100421"/>
    <lineage>
        <taxon>Viruses</taxon>
        <taxon>Duplodnaviria</taxon>
        <taxon>Heunggongvirae</taxon>
        <taxon>Uroviricota</taxon>
        <taxon>Caudoviricetes</taxon>
        <taxon>Peduoviridae</taxon>
        <taxon>Maltschvirus</taxon>
        <taxon>Maltschvirus maltsch</taxon>
    </lineage>
</organism>
<dbReference type="InterPro" id="IPR039418">
    <property type="entry name" value="LexA-like"/>
</dbReference>
<dbReference type="CDD" id="cd00093">
    <property type="entry name" value="HTH_XRE"/>
    <property type="match status" value="1"/>
</dbReference>
<name>A0A6J5SLG4_9CAUD</name>
<dbReference type="PROSITE" id="PS50943">
    <property type="entry name" value="HTH_CROC1"/>
    <property type="match status" value="1"/>
</dbReference>
<gene>
    <name evidence="3" type="ORF">UFOVP1097_22</name>
    <name evidence="4" type="ORF">UFOVP1349_16</name>
    <name evidence="5" type="ORF">UFOVP1456_53</name>
    <name evidence="2" type="ORF">UFOVP925_27</name>
</gene>
<evidence type="ECO:0000313" key="4">
    <source>
        <dbReference type="EMBL" id="CAB4199860.1"/>
    </source>
</evidence>
<dbReference type="SUPFAM" id="SSF51306">
    <property type="entry name" value="LexA/Signal peptidase"/>
    <property type="match status" value="1"/>
</dbReference>
<dbReference type="EMBL" id="LR796876">
    <property type="protein sequence ID" value="CAB4171722.1"/>
    <property type="molecule type" value="Genomic_DNA"/>
</dbReference>
<dbReference type="EMBL" id="LR797291">
    <property type="protein sequence ID" value="CAB4199860.1"/>
    <property type="molecule type" value="Genomic_DNA"/>
</dbReference>
<proteinExistence type="predicted"/>
<dbReference type="Gene3D" id="1.10.260.40">
    <property type="entry name" value="lambda repressor-like DNA-binding domains"/>
    <property type="match status" value="1"/>
</dbReference>
<dbReference type="GO" id="GO:0003677">
    <property type="term" value="F:DNA binding"/>
    <property type="evidence" value="ECO:0007669"/>
    <property type="project" value="InterPro"/>
</dbReference>
<evidence type="ECO:0000259" key="1">
    <source>
        <dbReference type="PROSITE" id="PS50943"/>
    </source>
</evidence>
<dbReference type="SUPFAM" id="SSF47413">
    <property type="entry name" value="lambda repressor-like DNA-binding domains"/>
    <property type="match status" value="1"/>
</dbReference>
<dbReference type="InterPro" id="IPR036286">
    <property type="entry name" value="LexA/Signal_pep-like_sf"/>
</dbReference>
<dbReference type="EMBL" id="LR797048">
    <property type="protein sequence ID" value="CAB4184057.1"/>
    <property type="molecule type" value="Genomic_DNA"/>
</dbReference>
<feature type="domain" description="HTH cro/C1-type" evidence="1">
    <location>
        <begin position="12"/>
        <end position="65"/>
    </location>
</feature>
<accession>A0A6J5SLG4</accession>
<dbReference type="CDD" id="cd06529">
    <property type="entry name" value="S24_LexA-like"/>
    <property type="match status" value="1"/>
</dbReference>
<dbReference type="EMBL" id="LR797404">
    <property type="protein sequence ID" value="CAB4214631.1"/>
    <property type="molecule type" value="Genomic_DNA"/>
</dbReference>
<dbReference type="InterPro" id="IPR010982">
    <property type="entry name" value="Lambda_DNA-bd_dom_sf"/>
</dbReference>
<dbReference type="Pfam" id="PF00717">
    <property type="entry name" value="Peptidase_S24"/>
    <property type="match status" value="1"/>
</dbReference>
<reference evidence="5" key="1">
    <citation type="submission" date="2020-05" db="EMBL/GenBank/DDBJ databases">
        <authorList>
            <person name="Chiriac C."/>
            <person name="Salcher M."/>
            <person name="Ghai R."/>
            <person name="Kavagutti S V."/>
        </authorList>
    </citation>
    <scope>NUCLEOTIDE SEQUENCE</scope>
</reference>
<dbReference type="InterPro" id="IPR015927">
    <property type="entry name" value="Peptidase_S24_S26A/B/C"/>
</dbReference>
<dbReference type="Pfam" id="PF01381">
    <property type="entry name" value="HTH_3"/>
    <property type="match status" value="1"/>
</dbReference>
<evidence type="ECO:0000313" key="2">
    <source>
        <dbReference type="EMBL" id="CAB4171722.1"/>
    </source>
</evidence>
<sequence length="218" mass="24021">MFMDPKEIGRLVRAAREKKGLSQAQLGALIGIKQASLQSVEKGDTARSKFLPEIVRELGIPPADVGLPAETQPSNLPPVADPYGPKDFRIFSAAEGGGGEILRSPEPVDWWPRPIEVQRVTGAYGMYVVGHSMEPEFEPGQVAVVNPNLPHIAGKSYIFYAETEDGTIRATVKRLKSRSADSWVVWQHNPPPGQKNEFKLPAKLWRVAHRIVGRQDPS</sequence>